<dbReference type="InterPro" id="IPR050638">
    <property type="entry name" value="AA-Vitamin_Transporters"/>
</dbReference>
<feature type="transmembrane region" description="Helical" evidence="6">
    <location>
        <begin position="62"/>
        <end position="81"/>
    </location>
</feature>
<evidence type="ECO:0000256" key="4">
    <source>
        <dbReference type="ARBA" id="ARBA00022989"/>
    </source>
</evidence>
<comment type="subcellular location">
    <subcellularLocation>
        <location evidence="1">Membrane</location>
        <topology evidence="1">Multi-pass membrane protein</topology>
    </subcellularLocation>
</comment>
<protein>
    <submittedName>
        <fullName evidence="8">EamA family transporter</fullName>
    </submittedName>
</protein>
<organism evidence="8 9">
    <name type="scientific">Nocardioides mangrovicus</name>
    <dbReference type="NCBI Taxonomy" id="2478913"/>
    <lineage>
        <taxon>Bacteria</taxon>
        <taxon>Bacillati</taxon>
        <taxon>Actinomycetota</taxon>
        <taxon>Actinomycetes</taxon>
        <taxon>Propionibacteriales</taxon>
        <taxon>Nocardioidaceae</taxon>
        <taxon>Nocardioides</taxon>
    </lineage>
</organism>
<feature type="transmembrane region" description="Helical" evidence="6">
    <location>
        <begin position="26"/>
        <end position="50"/>
    </location>
</feature>
<feature type="domain" description="EamA" evidence="7">
    <location>
        <begin position="26"/>
        <end position="163"/>
    </location>
</feature>
<evidence type="ECO:0000313" key="8">
    <source>
        <dbReference type="EMBL" id="RLV50420.1"/>
    </source>
</evidence>
<feature type="transmembrane region" description="Helical" evidence="6">
    <location>
        <begin position="87"/>
        <end position="112"/>
    </location>
</feature>
<evidence type="ECO:0000313" key="9">
    <source>
        <dbReference type="Proteomes" id="UP000281708"/>
    </source>
</evidence>
<keyword evidence="3 6" id="KW-0812">Transmembrane</keyword>
<dbReference type="Proteomes" id="UP000281708">
    <property type="component" value="Unassembled WGS sequence"/>
</dbReference>
<keyword evidence="5 6" id="KW-0472">Membrane</keyword>
<proteinExistence type="inferred from homology"/>
<dbReference type="InterPro" id="IPR000620">
    <property type="entry name" value="EamA_dom"/>
</dbReference>
<reference evidence="8 9" key="1">
    <citation type="submission" date="2018-10" db="EMBL/GenBank/DDBJ databases">
        <title>Marmoricola sp. 4Q3S-7 whole genome shotgun sequence.</title>
        <authorList>
            <person name="Li F."/>
        </authorList>
    </citation>
    <scope>NUCLEOTIDE SEQUENCE [LARGE SCALE GENOMIC DNA]</scope>
    <source>
        <strain evidence="8 9">4Q3S-7</strain>
    </source>
</reference>
<evidence type="ECO:0000256" key="2">
    <source>
        <dbReference type="ARBA" id="ARBA00007362"/>
    </source>
</evidence>
<dbReference type="SUPFAM" id="SSF103481">
    <property type="entry name" value="Multidrug resistance efflux transporter EmrE"/>
    <property type="match status" value="1"/>
</dbReference>
<evidence type="ECO:0000256" key="1">
    <source>
        <dbReference type="ARBA" id="ARBA00004141"/>
    </source>
</evidence>
<sequence length="172" mass="16973">MTMALGGIAVVMSSRGVGLGPGWQVGLVAGVIGALVFAVGGFVAACRFAGMPVLVVAAGQQLGAAALLVPAALLLVGSGLAPRPHPTAHAVVALLLLGVLGSGVAYLLFYWLIEHEGPVRTAVVNLVVPVSGVVWSAVLLGEPVGWSDAGGVVLTAAGVALVLRPAPLPEVP</sequence>
<feature type="transmembrane region" description="Helical" evidence="6">
    <location>
        <begin position="119"/>
        <end position="138"/>
    </location>
</feature>
<keyword evidence="9" id="KW-1185">Reference proteome</keyword>
<evidence type="ECO:0000256" key="5">
    <source>
        <dbReference type="ARBA" id="ARBA00023136"/>
    </source>
</evidence>
<dbReference type="PANTHER" id="PTHR32322">
    <property type="entry name" value="INNER MEMBRANE TRANSPORTER"/>
    <property type="match status" value="1"/>
</dbReference>
<dbReference type="InterPro" id="IPR037185">
    <property type="entry name" value="EmrE-like"/>
</dbReference>
<evidence type="ECO:0000256" key="6">
    <source>
        <dbReference type="SAM" id="Phobius"/>
    </source>
</evidence>
<evidence type="ECO:0000256" key="3">
    <source>
        <dbReference type="ARBA" id="ARBA00022692"/>
    </source>
</evidence>
<dbReference type="GO" id="GO:0016020">
    <property type="term" value="C:membrane"/>
    <property type="evidence" value="ECO:0007669"/>
    <property type="project" value="UniProtKB-SubCell"/>
</dbReference>
<comment type="caution">
    <text evidence="8">The sequence shown here is derived from an EMBL/GenBank/DDBJ whole genome shotgun (WGS) entry which is preliminary data.</text>
</comment>
<dbReference type="AlphaFoldDB" id="A0A3L8P4X6"/>
<name>A0A3L8P4X6_9ACTN</name>
<keyword evidence="4 6" id="KW-1133">Transmembrane helix</keyword>
<dbReference type="PANTHER" id="PTHR32322:SF9">
    <property type="entry name" value="AMINO-ACID METABOLITE EFFLUX PUMP-RELATED"/>
    <property type="match status" value="1"/>
</dbReference>
<gene>
    <name evidence="8" type="ORF">D9V37_04750</name>
</gene>
<dbReference type="Pfam" id="PF00892">
    <property type="entry name" value="EamA"/>
    <property type="match status" value="1"/>
</dbReference>
<comment type="similarity">
    <text evidence="2">Belongs to the EamA transporter family.</text>
</comment>
<evidence type="ECO:0000259" key="7">
    <source>
        <dbReference type="Pfam" id="PF00892"/>
    </source>
</evidence>
<dbReference type="EMBL" id="RDBE01000002">
    <property type="protein sequence ID" value="RLV50420.1"/>
    <property type="molecule type" value="Genomic_DNA"/>
</dbReference>
<accession>A0A3L8P4X6</accession>